<feature type="region of interest" description="Disordered" evidence="6">
    <location>
        <begin position="609"/>
        <end position="631"/>
    </location>
</feature>
<dbReference type="InterPro" id="IPR009072">
    <property type="entry name" value="Histone-fold"/>
</dbReference>
<dbReference type="InterPro" id="IPR003894">
    <property type="entry name" value="TAFH_NHR1"/>
</dbReference>
<dbReference type="Proteomes" id="UP001329430">
    <property type="component" value="Chromosome 8"/>
</dbReference>
<keyword evidence="9" id="KW-1185">Reference proteome</keyword>
<dbReference type="FunFam" id="1.20.120.1110:FF:000004">
    <property type="entry name" value="TBP-associated factor 4, isoform F"/>
    <property type="match status" value="1"/>
</dbReference>
<dbReference type="PANTHER" id="PTHR15138:SF14">
    <property type="entry name" value="TRANSCRIPTION INITIATION FACTOR TFIID SUBUNIT 4"/>
    <property type="match status" value="1"/>
</dbReference>
<dbReference type="Gene3D" id="1.10.20.10">
    <property type="entry name" value="Histone, subunit A"/>
    <property type="match status" value="1"/>
</dbReference>
<dbReference type="SUPFAM" id="SSF47113">
    <property type="entry name" value="Histone-fold"/>
    <property type="match status" value="1"/>
</dbReference>
<dbReference type="CDD" id="cd08045">
    <property type="entry name" value="HFD_TAF4"/>
    <property type="match status" value="1"/>
</dbReference>
<dbReference type="InterPro" id="IPR037249">
    <property type="entry name" value="TAFH/NHR1_dom_sf"/>
</dbReference>
<dbReference type="SMART" id="SM00549">
    <property type="entry name" value="TAFH"/>
    <property type="match status" value="1"/>
</dbReference>
<dbReference type="GO" id="GO:0006367">
    <property type="term" value="P:transcription initiation at RNA polymerase II promoter"/>
    <property type="evidence" value="ECO:0007669"/>
    <property type="project" value="TreeGrafter"/>
</dbReference>
<dbReference type="InterPro" id="IPR007900">
    <property type="entry name" value="TAF4_C"/>
</dbReference>
<dbReference type="FunFam" id="1.10.20.10:FF:000015">
    <property type="entry name" value="Transcription initiation factor TFIID subunit 4B"/>
    <property type="match status" value="1"/>
</dbReference>
<feature type="region of interest" description="Disordered" evidence="6">
    <location>
        <begin position="373"/>
        <end position="409"/>
    </location>
</feature>
<name>A0AAN7V9H9_9COLE</name>
<feature type="compositionally biased region" description="Low complexity" evidence="6">
    <location>
        <begin position="373"/>
        <end position="403"/>
    </location>
</feature>
<dbReference type="EMBL" id="JAVRBK010000008">
    <property type="protein sequence ID" value="KAK5639764.1"/>
    <property type="molecule type" value="Genomic_DNA"/>
</dbReference>
<accession>A0AAN7V9H9</accession>
<evidence type="ECO:0000256" key="6">
    <source>
        <dbReference type="SAM" id="MobiDB-lite"/>
    </source>
</evidence>
<evidence type="ECO:0000256" key="2">
    <source>
        <dbReference type="ARBA" id="ARBA00006178"/>
    </source>
</evidence>
<evidence type="ECO:0000256" key="3">
    <source>
        <dbReference type="ARBA" id="ARBA00023015"/>
    </source>
</evidence>
<evidence type="ECO:0000313" key="8">
    <source>
        <dbReference type="EMBL" id="KAK5639764.1"/>
    </source>
</evidence>
<sequence length="915" mass="98164">MASAKFLEEALSTDVDESAVSALVGSLENQLVTTTSPQSGQTNLGAGINQNHINSAISNGGTVPAQKHGTISNGDSMNIVTTAETNKLITNNALPGTIITGAAAQAATGAVQNQASVGNYINQTVNSLAQATKPNDGVKIVNSQTGQVMTNTGPVLTNRVTFPSQSVPNGTINLSSLAPQTTQTVLQTSTTNVQNIQAKQPTFVIKTSAAPTGTPGLVTVPMNVTATVPQVNNVRSPSTTQSSTTVLSNLQVVNVRAGVPNQPQKGQAARVVLSAPQMVGARSGAPQLTLQSLHGLQPGQQGHLLLKTENGQYQLLRVGPAPGVTTGLTPSTAAGVTAPLTFRMQTVPAVSRLNIQFPGTPLSQQKTIELQGGTATPATTPGPAAAGVTTSTTTPSVQVTTPVQRPANDNTKEKCRKFLANLLELSSREPRSVERSVRTLIQELIDMRVEPEDFCDRLERLLNASPQPCLIGFLKKSLPLLRHSLATKELSIDGIRPPPPNVVFSIVSGTPTVQTQIRPIVATSQVRLVAPGTTVVRPGQVVQQRLVTPVRGTVQQTPRMVTAIRQPNSTTPVIVSSSQPPALHPVFPNNQVRPGINVVRQPIPVRTVVPGQMRPPATIRTATPTPLRTPMTNFKTQGSKPIVPSSIFSKPLTKDKDKKTFSSAYTGDDDINDVAAMGGVNLAEETQRILGSTEFVGTQIRSCKEEFLLNMSALQQRIRSTLAKKGLDEPSNEVAAVISHSVQERLRNLIEKLAVITGHRLEIVRSDQRYEITNDIKGQLKFLEDIDRAEKKRHEELEREMLLRAAKSRSKTEDPEQAKLKAKAKEMQRVEMEELRQREANATALQAIGPRKKPRLDIDGGAGSSQASASGFNNVRGLLPLRTRIKKATLKDLQFLFETEKDLCKSSILYKSYLK</sequence>
<dbReference type="AlphaFoldDB" id="A0AAN7V9H9"/>
<dbReference type="InterPro" id="IPR045144">
    <property type="entry name" value="TAF4"/>
</dbReference>
<comment type="subcellular location">
    <subcellularLocation>
        <location evidence="1">Nucleus</location>
    </subcellularLocation>
</comment>
<gene>
    <name evidence="8" type="ORF">RI129_010575</name>
</gene>
<dbReference type="SUPFAM" id="SSF158553">
    <property type="entry name" value="TAFH domain-like"/>
    <property type="match status" value="1"/>
</dbReference>
<dbReference type="Gene3D" id="1.20.120.1110">
    <property type="entry name" value="TAFH/NHR1 domain"/>
    <property type="match status" value="1"/>
</dbReference>
<feature type="compositionally biased region" description="Low complexity" evidence="6">
    <location>
        <begin position="614"/>
        <end position="631"/>
    </location>
</feature>
<keyword evidence="4" id="KW-0804">Transcription</keyword>
<proteinExistence type="inferred from homology"/>
<dbReference type="GO" id="GO:0046982">
    <property type="term" value="F:protein heterodimerization activity"/>
    <property type="evidence" value="ECO:0007669"/>
    <property type="project" value="InterPro"/>
</dbReference>
<protein>
    <recommendedName>
        <fullName evidence="7">TAFH domain-containing protein</fullName>
    </recommendedName>
</protein>
<evidence type="ECO:0000256" key="1">
    <source>
        <dbReference type="ARBA" id="ARBA00004123"/>
    </source>
</evidence>
<organism evidence="8 9">
    <name type="scientific">Pyrocoelia pectoralis</name>
    <dbReference type="NCBI Taxonomy" id="417401"/>
    <lineage>
        <taxon>Eukaryota</taxon>
        <taxon>Metazoa</taxon>
        <taxon>Ecdysozoa</taxon>
        <taxon>Arthropoda</taxon>
        <taxon>Hexapoda</taxon>
        <taxon>Insecta</taxon>
        <taxon>Pterygota</taxon>
        <taxon>Neoptera</taxon>
        <taxon>Endopterygota</taxon>
        <taxon>Coleoptera</taxon>
        <taxon>Polyphaga</taxon>
        <taxon>Elateriformia</taxon>
        <taxon>Elateroidea</taxon>
        <taxon>Lampyridae</taxon>
        <taxon>Lampyrinae</taxon>
        <taxon>Pyrocoelia</taxon>
    </lineage>
</organism>
<dbReference type="PANTHER" id="PTHR15138">
    <property type="entry name" value="TRANSCRIPTION INITIATION FACTOR TFIID SUBUNIT 4"/>
    <property type="match status" value="1"/>
</dbReference>
<dbReference type="GO" id="GO:0005669">
    <property type="term" value="C:transcription factor TFIID complex"/>
    <property type="evidence" value="ECO:0007669"/>
    <property type="project" value="InterPro"/>
</dbReference>
<dbReference type="GO" id="GO:0003677">
    <property type="term" value="F:DNA binding"/>
    <property type="evidence" value="ECO:0007669"/>
    <property type="project" value="TreeGrafter"/>
</dbReference>
<dbReference type="Pfam" id="PF05236">
    <property type="entry name" value="TAF4"/>
    <property type="match status" value="1"/>
</dbReference>
<feature type="domain" description="TAFH" evidence="7">
    <location>
        <begin position="408"/>
        <end position="504"/>
    </location>
</feature>
<evidence type="ECO:0000256" key="4">
    <source>
        <dbReference type="ARBA" id="ARBA00023163"/>
    </source>
</evidence>
<reference evidence="8 9" key="1">
    <citation type="journal article" date="2024" name="Insects">
        <title>An Improved Chromosome-Level Genome Assembly of the Firefly Pyrocoelia pectoralis.</title>
        <authorList>
            <person name="Fu X."/>
            <person name="Meyer-Rochow V.B."/>
            <person name="Ballantyne L."/>
            <person name="Zhu X."/>
        </authorList>
    </citation>
    <scope>NUCLEOTIDE SEQUENCE [LARGE SCALE GENOMIC DNA]</scope>
    <source>
        <strain evidence="8">XCY_ONT2</strain>
    </source>
</reference>
<keyword evidence="3" id="KW-0805">Transcription regulation</keyword>
<evidence type="ECO:0000259" key="7">
    <source>
        <dbReference type="PROSITE" id="PS51119"/>
    </source>
</evidence>
<evidence type="ECO:0000256" key="5">
    <source>
        <dbReference type="ARBA" id="ARBA00023242"/>
    </source>
</evidence>
<evidence type="ECO:0000313" key="9">
    <source>
        <dbReference type="Proteomes" id="UP001329430"/>
    </source>
</evidence>
<dbReference type="Pfam" id="PF07531">
    <property type="entry name" value="TAFH"/>
    <property type="match status" value="1"/>
</dbReference>
<keyword evidence="5" id="KW-0539">Nucleus</keyword>
<dbReference type="GO" id="GO:0016251">
    <property type="term" value="F:RNA polymerase II general transcription initiation factor activity"/>
    <property type="evidence" value="ECO:0007669"/>
    <property type="project" value="TreeGrafter"/>
</dbReference>
<dbReference type="PROSITE" id="PS51119">
    <property type="entry name" value="TAFH"/>
    <property type="match status" value="1"/>
</dbReference>
<comment type="caution">
    <text evidence="8">The sequence shown here is derived from an EMBL/GenBank/DDBJ whole genome shotgun (WGS) entry which is preliminary data.</text>
</comment>
<feature type="region of interest" description="Disordered" evidence="6">
    <location>
        <begin position="847"/>
        <end position="869"/>
    </location>
</feature>
<comment type="similarity">
    <text evidence="2">Belongs to the TAF4 family.</text>
</comment>